<dbReference type="RefSeq" id="WP_009850725.1">
    <property type="nucleotide sequence ID" value="NZ_DS022295.1"/>
</dbReference>
<gene>
    <name evidence="1" type="ORF">SPV1_02122</name>
</gene>
<keyword evidence="2" id="KW-1185">Reference proteome</keyword>
<dbReference type="PROSITE" id="PS51343">
    <property type="entry name" value="PII_GLNB_DOM"/>
    <property type="match status" value="1"/>
</dbReference>
<dbReference type="OrthoDB" id="9793517at2"/>
<accession>Q0F244</accession>
<dbReference type="InterPro" id="IPR011322">
    <property type="entry name" value="N-reg_PII-like_a/b"/>
</dbReference>
<dbReference type="HOGENOM" id="CLU_159089_1_1_0"/>
<dbReference type="InParanoid" id="Q0F244"/>
<reference evidence="1 2" key="1">
    <citation type="submission" date="2006-09" db="EMBL/GenBank/DDBJ databases">
        <authorList>
            <person name="Emerson D."/>
            <person name="Ferriera S."/>
            <person name="Johnson J."/>
            <person name="Kravitz S."/>
            <person name="Halpern A."/>
            <person name="Remington K."/>
            <person name="Beeson K."/>
            <person name="Tran B."/>
            <person name="Rogers Y.-H."/>
            <person name="Friedman R."/>
            <person name="Venter J.C."/>
        </authorList>
    </citation>
    <scope>NUCLEOTIDE SEQUENCE [LARGE SCALE GENOMIC DNA]</scope>
    <source>
        <strain evidence="1 2">PV-1</strain>
    </source>
</reference>
<evidence type="ECO:0000313" key="2">
    <source>
        <dbReference type="Proteomes" id="UP000005297"/>
    </source>
</evidence>
<protein>
    <recommendedName>
        <fullName evidence="3">Nitrogen regulatory protein P-II</fullName>
    </recommendedName>
</protein>
<dbReference type="SMART" id="SM00938">
    <property type="entry name" value="P-II"/>
    <property type="match status" value="1"/>
</dbReference>
<dbReference type="eggNOG" id="COG0347">
    <property type="taxonomic scope" value="Bacteria"/>
</dbReference>
<dbReference type="Pfam" id="PF00543">
    <property type="entry name" value="P-II"/>
    <property type="match status" value="1"/>
</dbReference>
<name>Q0F244_9PROT</name>
<dbReference type="SUPFAM" id="SSF54913">
    <property type="entry name" value="GlnB-like"/>
    <property type="match status" value="1"/>
</dbReference>
<evidence type="ECO:0008006" key="3">
    <source>
        <dbReference type="Google" id="ProtNLM"/>
    </source>
</evidence>
<dbReference type="InterPro" id="IPR015867">
    <property type="entry name" value="N-reg_PII/ATP_PRibTrfase_C"/>
</dbReference>
<proteinExistence type="predicted"/>
<dbReference type="GO" id="GO:0006808">
    <property type="term" value="P:regulation of nitrogen utilization"/>
    <property type="evidence" value="ECO:0007669"/>
    <property type="project" value="InterPro"/>
</dbReference>
<sequence length="116" mass="12614">MHFKLIIALVDEGQTKSIMLAAREVGATGATVIGSARGEGLSPKKTFFGLNLESQRDMLMFIVEEHLSREVLEHIAMIGGFDDNPGSGVAFQLDVEDTIGLARQIKAIEDDVEEIL</sequence>
<dbReference type="Gene3D" id="3.30.70.120">
    <property type="match status" value="1"/>
</dbReference>
<dbReference type="STRING" id="314344.AL013_05145"/>
<dbReference type="Proteomes" id="UP000005297">
    <property type="component" value="Unassembled WGS sequence"/>
</dbReference>
<evidence type="ECO:0000313" key="1">
    <source>
        <dbReference type="EMBL" id="EAU55706.1"/>
    </source>
</evidence>
<dbReference type="EMBL" id="AATS01000002">
    <property type="protein sequence ID" value="EAU55706.1"/>
    <property type="molecule type" value="Genomic_DNA"/>
</dbReference>
<comment type="caution">
    <text evidence="1">The sequence shown here is derived from an EMBL/GenBank/DDBJ whole genome shotgun (WGS) entry which is preliminary data.</text>
</comment>
<dbReference type="GO" id="GO:0030234">
    <property type="term" value="F:enzyme regulator activity"/>
    <property type="evidence" value="ECO:0007669"/>
    <property type="project" value="InterPro"/>
</dbReference>
<organism evidence="1 2">
    <name type="scientific">Mariprofundus ferrooxydans PV-1</name>
    <dbReference type="NCBI Taxonomy" id="314345"/>
    <lineage>
        <taxon>Bacteria</taxon>
        <taxon>Pseudomonadati</taxon>
        <taxon>Pseudomonadota</taxon>
        <taxon>Candidatius Mariprofundia</taxon>
        <taxon>Mariprofundales</taxon>
        <taxon>Mariprofundaceae</taxon>
        <taxon>Mariprofundus</taxon>
    </lineage>
</organism>
<dbReference type="InterPro" id="IPR002187">
    <property type="entry name" value="N-reg_PII"/>
</dbReference>
<dbReference type="AlphaFoldDB" id="Q0F244"/>